<protein>
    <recommendedName>
        <fullName evidence="1">BAR domain-containing protein</fullName>
    </recommendedName>
</protein>
<reference evidence="2" key="1">
    <citation type="journal article" date="2019" name="Plant J.">
        <title>Chlorella vulgaris genome assembly and annotation reveals the molecular basis for metabolic acclimation to high light conditions.</title>
        <authorList>
            <person name="Cecchin M."/>
            <person name="Marcolungo L."/>
            <person name="Rossato M."/>
            <person name="Girolomoni L."/>
            <person name="Cosentino E."/>
            <person name="Cuine S."/>
            <person name="Li-Beisson Y."/>
            <person name="Delledonne M."/>
            <person name="Ballottari M."/>
        </authorList>
    </citation>
    <scope>NUCLEOTIDE SEQUENCE</scope>
    <source>
        <strain evidence="2">211/11P</strain>
    </source>
</reference>
<keyword evidence="3" id="KW-1185">Reference proteome</keyword>
<dbReference type="EMBL" id="SIDB01000006">
    <property type="protein sequence ID" value="KAI3431825.1"/>
    <property type="molecule type" value="Genomic_DNA"/>
</dbReference>
<feature type="domain" description="BAR" evidence="1">
    <location>
        <begin position="111"/>
        <end position="256"/>
    </location>
</feature>
<dbReference type="InterPro" id="IPR004148">
    <property type="entry name" value="BAR_dom"/>
</dbReference>
<accession>A0A9D4TQF0</accession>
<comment type="caution">
    <text evidence="2">The sequence shown here is derived from an EMBL/GenBank/DDBJ whole genome shotgun (WGS) entry which is preliminary data.</text>
</comment>
<proteinExistence type="predicted"/>
<evidence type="ECO:0000259" key="1">
    <source>
        <dbReference type="Pfam" id="PF03114"/>
    </source>
</evidence>
<organism evidence="2 3">
    <name type="scientific">Chlorella vulgaris</name>
    <name type="common">Green alga</name>
    <dbReference type="NCBI Taxonomy" id="3077"/>
    <lineage>
        <taxon>Eukaryota</taxon>
        <taxon>Viridiplantae</taxon>
        <taxon>Chlorophyta</taxon>
        <taxon>core chlorophytes</taxon>
        <taxon>Trebouxiophyceae</taxon>
        <taxon>Chlorellales</taxon>
        <taxon>Chlorellaceae</taxon>
        <taxon>Chlorella clade</taxon>
        <taxon>Chlorella</taxon>
    </lineage>
</organism>
<reference evidence="2" key="2">
    <citation type="submission" date="2020-11" db="EMBL/GenBank/DDBJ databases">
        <authorList>
            <person name="Cecchin M."/>
            <person name="Marcolungo L."/>
            <person name="Rossato M."/>
            <person name="Girolomoni L."/>
            <person name="Cosentino E."/>
            <person name="Cuine S."/>
            <person name="Li-Beisson Y."/>
            <person name="Delledonne M."/>
            <person name="Ballottari M."/>
        </authorList>
    </citation>
    <scope>NUCLEOTIDE SEQUENCE</scope>
    <source>
        <strain evidence="2">211/11P</strain>
        <tissue evidence="2">Whole cell</tissue>
    </source>
</reference>
<dbReference type="InterPro" id="IPR027267">
    <property type="entry name" value="AH/BAR_dom_sf"/>
</dbReference>
<dbReference type="Proteomes" id="UP001055712">
    <property type="component" value="Unassembled WGS sequence"/>
</dbReference>
<gene>
    <name evidence="2" type="ORF">D9Q98_010578</name>
</gene>
<name>A0A9D4TQF0_CHLVU</name>
<dbReference type="Gene3D" id="1.20.1270.60">
    <property type="entry name" value="Arfaptin homology (AH) domain/BAR domain"/>
    <property type="match status" value="1"/>
</dbReference>
<dbReference type="SUPFAM" id="SSF103657">
    <property type="entry name" value="BAR/IMD domain-like"/>
    <property type="match status" value="1"/>
</dbReference>
<dbReference type="AlphaFoldDB" id="A0A9D4TQF0"/>
<dbReference type="OrthoDB" id="511530at2759"/>
<dbReference type="Pfam" id="PF03114">
    <property type="entry name" value="BAR"/>
    <property type="match status" value="1"/>
</dbReference>
<evidence type="ECO:0000313" key="2">
    <source>
        <dbReference type="EMBL" id="KAI3431825.1"/>
    </source>
</evidence>
<dbReference type="GO" id="GO:0005737">
    <property type="term" value="C:cytoplasm"/>
    <property type="evidence" value="ECO:0007669"/>
    <property type="project" value="InterPro"/>
</dbReference>
<evidence type="ECO:0000313" key="3">
    <source>
        <dbReference type="Proteomes" id="UP001055712"/>
    </source>
</evidence>
<sequence length="368" mass="40557">MGAGWRRFSEQAKQKWHVGGEREFVATPNTRNEMMLQEAGEFAGHLKKIEKDIRGLKNATENILLSTKAVLSAPLPRVYEETNGGKVVPLNASQGAGQVVLPIGGTDFNAEELAKISKETSKKLESEVLAPMERWMNAYNLVQNRMNKLEALRLEVDSRRRTVAKLGKKVDMQRARLPQTRAKGEYEMENTIKVLQHKESKLSACRQSYKEHEALVYHQLTNLIRDTVWLKSYLSAVLRVQTEAFQAANVALGQMKAALPAPSTTEMGAAMGMAQSIPSTPEAIGAGRDATPPHLQGNVHHDISRKLQRNNVHGASMAVSGSALGSKDSLYTIQDAPAAPTTRIPAAQSAYDRYGDQTYSRAAVPNWQ</sequence>